<name>A0A0E9PEL1_ANGAN</name>
<reference evidence="1" key="1">
    <citation type="submission" date="2014-11" db="EMBL/GenBank/DDBJ databases">
        <authorList>
            <person name="Amaro Gonzalez C."/>
        </authorList>
    </citation>
    <scope>NUCLEOTIDE SEQUENCE</scope>
</reference>
<protein>
    <submittedName>
        <fullName evidence="1">Uncharacterized protein</fullName>
    </submittedName>
</protein>
<proteinExistence type="predicted"/>
<evidence type="ECO:0000313" key="1">
    <source>
        <dbReference type="EMBL" id="JAH02717.1"/>
    </source>
</evidence>
<reference evidence="1" key="2">
    <citation type="journal article" date="2015" name="Fish Shellfish Immunol.">
        <title>Early steps in the European eel (Anguilla anguilla)-Vibrio vulnificus interaction in the gills: Role of the RtxA13 toxin.</title>
        <authorList>
            <person name="Callol A."/>
            <person name="Pajuelo D."/>
            <person name="Ebbesson L."/>
            <person name="Teles M."/>
            <person name="MacKenzie S."/>
            <person name="Amaro C."/>
        </authorList>
    </citation>
    <scope>NUCLEOTIDE SEQUENCE</scope>
</reference>
<dbReference type="AlphaFoldDB" id="A0A0E9PEL1"/>
<sequence>MGNPVINTWCSHPWTLNHSSMQNLSGSLISLGFHIWTALLNSDHMFLIAFKTGDRWSLQKH</sequence>
<dbReference type="EMBL" id="GBXM01105860">
    <property type="protein sequence ID" value="JAH02717.1"/>
    <property type="molecule type" value="Transcribed_RNA"/>
</dbReference>
<organism evidence="1">
    <name type="scientific">Anguilla anguilla</name>
    <name type="common">European freshwater eel</name>
    <name type="synonym">Muraena anguilla</name>
    <dbReference type="NCBI Taxonomy" id="7936"/>
    <lineage>
        <taxon>Eukaryota</taxon>
        <taxon>Metazoa</taxon>
        <taxon>Chordata</taxon>
        <taxon>Craniata</taxon>
        <taxon>Vertebrata</taxon>
        <taxon>Euteleostomi</taxon>
        <taxon>Actinopterygii</taxon>
        <taxon>Neopterygii</taxon>
        <taxon>Teleostei</taxon>
        <taxon>Anguilliformes</taxon>
        <taxon>Anguillidae</taxon>
        <taxon>Anguilla</taxon>
    </lineage>
</organism>
<accession>A0A0E9PEL1</accession>